<comment type="subcellular location">
    <subcellularLocation>
        <location evidence="1">Cell envelope</location>
    </subcellularLocation>
</comment>
<evidence type="ECO:0000313" key="4">
    <source>
        <dbReference type="EMBL" id="MBE9664406.1"/>
    </source>
</evidence>
<dbReference type="GO" id="GO:0030313">
    <property type="term" value="C:cell envelope"/>
    <property type="evidence" value="ECO:0007669"/>
    <property type="project" value="UniProtKB-SubCell"/>
</dbReference>
<dbReference type="EMBL" id="JADFFL010000011">
    <property type="protein sequence ID" value="MBE9664406.1"/>
    <property type="molecule type" value="Genomic_DNA"/>
</dbReference>
<gene>
    <name evidence="4" type="ORF">IRJ16_21175</name>
</gene>
<accession>A0A929KZ70</accession>
<name>A0A929KZ70_9SPHI</name>
<dbReference type="InterPro" id="IPR012480">
    <property type="entry name" value="Hepar_II_III_C"/>
</dbReference>
<comment type="caution">
    <text evidence="4">The sequence shown here is derived from an EMBL/GenBank/DDBJ whole genome shotgun (WGS) entry which is preliminary data.</text>
</comment>
<organism evidence="4 5">
    <name type="scientific">Mucilaginibacter myungsuensis</name>
    <dbReference type="NCBI Taxonomy" id="649104"/>
    <lineage>
        <taxon>Bacteria</taxon>
        <taxon>Pseudomonadati</taxon>
        <taxon>Bacteroidota</taxon>
        <taxon>Sphingobacteriia</taxon>
        <taxon>Sphingobacteriales</taxon>
        <taxon>Sphingobacteriaceae</taxon>
        <taxon>Mucilaginibacter</taxon>
    </lineage>
</organism>
<feature type="signal peptide" evidence="2">
    <location>
        <begin position="1"/>
        <end position="22"/>
    </location>
</feature>
<dbReference type="InterPro" id="IPR008929">
    <property type="entry name" value="Chondroitin_lyas"/>
</dbReference>
<dbReference type="Pfam" id="PF07940">
    <property type="entry name" value="Hepar_II_III_C"/>
    <property type="match status" value="1"/>
</dbReference>
<sequence>MKLTSLLSSMVFLLIIGQQAHAQITPRNLLQNAAGDQVSTALIPQSRWKPFPQKAADWREKLPDSLINAIIKNGEASLNKPFNNIPATVALEFVRTGNRSHYEALSFAKRQQLFDMVLAETVEDKGRFTDHIVDGIWSVCEESFWGINAHMGYQKAGPGLPDVEEPTVDLFAAETAAIMAWTDYFVGPKLEKISKLIRPRIRYETDRRILTPMRAAKYSWMGGGNPNAVLNNWAPWIMANYLAAGLLLENDEAKRADIVNRAIKITDQYMNGLGEDGGCDEGPGYWFAAGAAVFDVLNILDDATGGKVSIYKEPFTQKMASYIYKVHIAGAHFIPVADAHPEIVPDGVMIYRYGKAIADARMKAFGSWSFHNLQHNSVSNGPFQRTRQLYNFFTAEEVKANNDQFTDVPDAWFGDIEMMISRTNNGLFVAAHAGHNGESHNHNDVGDFMVYADGYPVIMDVGSGTYTARTFGKQRYDLWFNTSAYHNVPLINGRQQNNGKKFTAANVKYDQTKATASLTMDIGQAYPATGVDILQRKVAANKNGKIEITDNFKSQYPVKQFDQFIMTICPTDISVPGKLLFGLPNGKTVTMDYDASFFDAKQEKVNLTTPEDEGIKSNWHRKDIYRITLSNKIVTNIKVVKYVIHR</sequence>
<keyword evidence="2" id="KW-0732">Signal</keyword>
<dbReference type="AlphaFoldDB" id="A0A929KZ70"/>
<dbReference type="Gene3D" id="1.50.10.100">
    <property type="entry name" value="Chondroitin AC/alginate lyase"/>
    <property type="match status" value="1"/>
</dbReference>
<feature type="chain" id="PRO_5037848052" evidence="2">
    <location>
        <begin position="23"/>
        <end position="646"/>
    </location>
</feature>
<keyword evidence="5" id="KW-1185">Reference proteome</keyword>
<evidence type="ECO:0000256" key="1">
    <source>
        <dbReference type="ARBA" id="ARBA00004196"/>
    </source>
</evidence>
<feature type="domain" description="Heparinase II/III-like C-terminal" evidence="3">
    <location>
        <begin position="415"/>
        <end position="555"/>
    </location>
</feature>
<evidence type="ECO:0000256" key="2">
    <source>
        <dbReference type="SAM" id="SignalP"/>
    </source>
</evidence>
<dbReference type="GO" id="GO:0016829">
    <property type="term" value="F:lyase activity"/>
    <property type="evidence" value="ECO:0007669"/>
    <property type="project" value="InterPro"/>
</dbReference>
<evidence type="ECO:0000259" key="3">
    <source>
        <dbReference type="Pfam" id="PF07940"/>
    </source>
</evidence>
<dbReference type="Proteomes" id="UP000622475">
    <property type="component" value="Unassembled WGS sequence"/>
</dbReference>
<proteinExistence type="predicted"/>
<dbReference type="RefSeq" id="WP_194113651.1">
    <property type="nucleotide sequence ID" value="NZ_JADFFL010000011.1"/>
</dbReference>
<protein>
    <submittedName>
        <fullName evidence="4">Heparinase II/III family protein</fullName>
    </submittedName>
</protein>
<dbReference type="SUPFAM" id="SSF48230">
    <property type="entry name" value="Chondroitin AC/alginate lyase"/>
    <property type="match status" value="1"/>
</dbReference>
<evidence type="ECO:0000313" key="5">
    <source>
        <dbReference type="Proteomes" id="UP000622475"/>
    </source>
</evidence>
<reference evidence="4" key="1">
    <citation type="submission" date="2020-10" db="EMBL/GenBank/DDBJ databases">
        <title>Mucilaginibacter mali sp. nov., isolated from rhizosphere soil of apple orchard.</title>
        <authorList>
            <person name="Lee J.-S."/>
            <person name="Kim H.S."/>
            <person name="Kim J.-S."/>
        </authorList>
    </citation>
    <scope>NUCLEOTIDE SEQUENCE</scope>
    <source>
        <strain evidence="4">KCTC 22746</strain>
    </source>
</reference>
<dbReference type="Gene3D" id="2.70.98.70">
    <property type="match status" value="1"/>
</dbReference>